<dbReference type="RefSeq" id="WP_048706444.1">
    <property type="nucleotide sequence ID" value="NZ_CP014646.1"/>
</dbReference>
<protein>
    <submittedName>
        <fullName evidence="4">Diguanylate cyclase</fullName>
    </submittedName>
</protein>
<feature type="transmembrane region" description="Helical" evidence="1">
    <location>
        <begin position="20"/>
        <end position="37"/>
    </location>
</feature>
<evidence type="ECO:0000259" key="2">
    <source>
        <dbReference type="PROSITE" id="PS50112"/>
    </source>
</evidence>
<dbReference type="Pfam" id="PF11845">
    <property type="entry name" value="Tll0287-like"/>
    <property type="match status" value="1"/>
</dbReference>
<feature type="transmembrane region" description="Helical" evidence="1">
    <location>
        <begin position="223"/>
        <end position="242"/>
    </location>
</feature>
<reference evidence="5" key="1">
    <citation type="submission" date="2016-03" db="EMBL/GenBank/DDBJ databases">
        <authorList>
            <person name="Ma C."/>
            <person name="Zhou S."/>
            <person name="Yang G."/>
        </authorList>
    </citation>
    <scope>NUCLEOTIDE SEQUENCE [LARGE SCALE GENOMIC DNA]</scope>
    <source>
        <strain evidence="5">SgZ-1</strain>
    </source>
</reference>
<feature type="domain" description="GGDEF" evidence="3">
    <location>
        <begin position="427"/>
        <end position="560"/>
    </location>
</feature>
<keyword evidence="5" id="KW-1185">Reference proteome</keyword>
<dbReference type="InterPro" id="IPR035965">
    <property type="entry name" value="PAS-like_dom_sf"/>
</dbReference>
<dbReference type="PROSITE" id="PS50112">
    <property type="entry name" value="PAS"/>
    <property type="match status" value="1"/>
</dbReference>
<evidence type="ECO:0000313" key="4">
    <source>
        <dbReference type="EMBL" id="AMO37647.1"/>
    </source>
</evidence>
<dbReference type="FunFam" id="3.30.70.270:FF:000001">
    <property type="entry name" value="Diguanylate cyclase domain protein"/>
    <property type="match status" value="1"/>
</dbReference>
<evidence type="ECO:0000259" key="3">
    <source>
        <dbReference type="PROSITE" id="PS50887"/>
    </source>
</evidence>
<evidence type="ECO:0000313" key="5">
    <source>
        <dbReference type="Proteomes" id="UP000036902"/>
    </source>
</evidence>
<dbReference type="SMART" id="SM00267">
    <property type="entry name" value="GGDEF"/>
    <property type="match status" value="1"/>
</dbReference>
<dbReference type="CDD" id="cd01949">
    <property type="entry name" value="GGDEF"/>
    <property type="match status" value="1"/>
</dbReference>
<keyword evidence="1" id="KW-0472">Membrane</keyword>
<dbReference type="Pfam" id="PF00990">
    <property type="entry name" value="GGDEF"/>
    <property type="match status" value="1"/>
</dbReference>
<sequence length="568" mass="63053">MSRKRDTRLTVDDARHRRSVILVYLVSALLFGALLWVELARIDRASMAAARERGAALFRLIEITRDWNARHDGVYVPVTPDTRPNPHLSHPRRDIVTVDGRALTMVNPAFMTRQISELAERAEGVRLHITSLRPIRPGNDPDPWETASLTAFERGAPEVMSLLREDGRPIHRYMAPLRMTEPCLQCHDRYGYKLGDIRGGISVTMPAESLLVLRDAQRVRTGGLFLAAALLAAGLIHYMLIVNRRHVRAIARMNADQEKLIARRTGELAASEARYRAIFDSTAEGIMLLDAEARIHHINPAFTAITGYQAGEVQGHGVEMLGAGRHGQGFFDDIRRALLGTGYWQGEIWNRRKSGDAYVQWMSITRASLPGEESAYVATLTDITQRKEVEQRMHFRANHDALTMLPNRALFADRLDAAIAAWHRHQRPFAVLFIDLDHFKAVNDRLGHPAGDALLVEAGARIASCLRESDTVARFGGDEFAVLLTEIEARAAVEDIAQRICVKLAAGFELPQGEAQVAASIGVAIAPEHGTDAELLQQHADEALYAAKRAGRNGWRVYAQDIDGGTPV</sequence>
<dbReference type="InterPro" id="IPR052163">
    <property type="entry name" value="DGC-Regulatory_Protein"/>
</dbReference>
<dbReference type="EMBL" id="CP014646">
    <property type="protein sequence ID" value="AMO37647.1"/>
    <property type="molecule type" value="Genomic_DNA"/>
</dbReference>
<dbReference type="Gene3D" id="3.30.450.290">
    <property type="match status" value="1"/>
</dbReference>
<keyword evidence="1" id="KW-1133">Transmembrane helix</keyword>
<feature type="domain" description="PAS" evidence="2">
    <location>
        <begin position="271"/>
        <end position="315"/>
    </location>
</feature>
<dbReference type="InterPro" id="IPR021796">
    <property type="entry name" value="Tll0287-like_dom"/>
</dbReference>
<dbReference type="InterPro" id="IPR043128">
    <property type="entry name" value="Rev_trsase/Diguanyl_cyclase"/>
</dbReference>
<dbReference type="InterPro" id="IPR029787">
    <property type="entry name" value="Nucleotide_cyclase"/>
</dbReference>
<dbReference type="PROSITE" id="PS50887">
    <property type="entry name" value="GGDEF"/>
    <property type="match status" value="1"/>
</dbReference>
<keyword evidence="1" id="KW-0812">Transmembrane</keyword>
<dbReference type="Gene3D" id="3.30.450.20">
    <property type="entry name" value="PAS domain"/>
    <property type="match status" value="1"/>
</dbReference>
<proteinExistence type="predicted"/>
<name>A0A127K6Q5_9RHOO</name>
<dbReference type="SUPFAM" id="SSF55785">
    <property type="entry name" value="PYP-like sensor domain (PAS domain)"/>
    <property type="match status" value="1"/>
</dbReference>
<dbReference type="SMART" id="SM00091">
    <property type="entry name" value="PAS"/>
    <property type="match status" value="1"/>
</dbReference>
<dbReference type="PANTHER" id="PTHR46663">
    <property type="entry name" value="DIGUANYLATE CYCLASE DGCT-RELATED"/>
    <property type="match status" value="1"/>
</dbReference>
<dbReference type="InterPro" id="IPR000014">
    <property type="entry name" value="PAS"/>
</dbReference>
<dbReference type="InterPro" id="IPR000160">
    <property type="entry name" value="GGDEF_dom"/>
</dbReference>
<dbReference type="Proteomes" id="UP000036902">
    <property type="component" value="Chromosome"/>
</dbReference>
<organism evidence="4 5">
    <name type="scientific">Thauera humireducens</name>
    <dbReference type="NCBI Taxonomy" id="1134435"/>
    <lineage>
        <taxon>Bacteria</taxon>
        <taxon>Pseudomonadati</taxon>
        <taxon>Pseudomonadota</taxon>
        <taxon>Betaproteobacteria</taxon>
        <taxon>Rhodocyclales</taxon>
        <taxon>Zoogloeaceae</taxon>
        <taxon>Thauera</taxon>
    </lineage>
</organism>
<dbReference type="KEGG" id="thu:AC731_012255"/>
<dbReference type="AlphaFoldDB" id="A0A127K6Q5"/>
<dbReference type="PANTHER" id="PTHR46663:SF3">
    <property type="entry name" value="SLL0267 PROTEIN"/>
    <property type="match status" value="1"/>
</dbReference>
<evidence type="ECO:0000256" key="1">
    <source>
        <dbReference type="SAM" id="Phobius"/>
    </source>
</evidence>
<dbReference type="STRING" id="1134435.AC731_012255"/>
<dbReference type="NCBIfam" id="TIGR00254">
    <property type="entry name" value="GGDEF"/>
    <property type="match status" value="1"/>
</dbReference>
<accession>A0A127K6Q5</accession>
<dbReference type="GO" id="GO:0003824">
    <property type="term" value="F:catalytic activity"/>
    <property type="evidence" value="ECO:0007669"/>
    <property type="project" value="UniProtKB-ARBA"/>
</dbReference>
<dbReference type="Pfam" id="PF13188">
    <property type="entry name" value="PAS_8"/>
    <property type="match status" value="1"/>
</dbReference>
<dbReference type="NCBIfam" id="TIGR00229">
    <property type="entry name" value="sensory_box"/>
    <property type="match status" value="1"/>
</dbReference>
<dbReference type="CDD" id="cd00130">
    <property type="entry name" value="PAS"/>
    <property type="match status" value="1"/>
</dbReference>
<gene>
    <name evidence="4" type="ORF">AC731_012255</name>
</gene>
<dbReference type="SUPFAM" id="SSF55073">
    <property type="entry name" value="Nucleotide cyclase"/>
    <property type="match status" value="1"/>
</dbReference>
<dbReference type="Gene3D" id="3.30.70.270">
    <property type="match status" value="1"/>
</dbReference>